<reference evidence="2 3" key="1">
    <citation type="submission" date="2020-07" db="EMBL/GenBank/DDBJ databases">
        <title>MOT database genomes.</title>
        <authorList>
            <person name="Joseph S."/>
            <person name="Aduse-Opoku J."/>
            <person name="Hashim A."/>
            <person name="Wade W."/>
            <person name="Curtis M."/>
        </authorList>
    </citation>
    <scope>NUCLEOTIDE SEQUENCE [LARGE SCALE GENOMIC DNA]</scope>
    <source>
        <strain evidence="2 3">STR</strain>
    </source>
</reference>
<dbReference type="Proteomes" id="UP000589521">
    <property type="component" value="Unassembled WGS sequence"/>
</dbReference>
<protein>
    <recommendedName>
        <fullName evidence="1">Plasmid pRiA4b Orf3-like domain-containing protein</fullName>
    </recommendedName>
</protein>
<dbReference type="Gene3D" id="3.10.290.30">
    <property type="entry name" value="MM3350-like"/>
    <property type="match status" value="1"/>
</dbReference>
<dbReference type="InterPro" id="IPR024047">
    <property type="entry name" value="MM3350-like_sf"/>
</dbReference>
<dbReference type="EMBL" id="JACBXX010000052">
    <property type="protein sequence ID" value="NYS95857.1"/>
    <property type="molecule type" value="Genomic_DNA"/>
</dbReference>
<feature type="domain" description="Plasmid pRiA4b Orf3-like" evidence="1">
    <location>
        <begin position="5"/>
        <end position="98"/>
    </location>
</feature>
<accession>A0A7Z0M4T4</accession>
<name>A0A7Z0M4T4_9STRE</name>
<organism evidence="2 3">
    <name type="scientific">Streptococcus danieliae</name>
    <dbReference type="NCBI Taxonomy" id="747656"/>
    <lineage>
        <taxon>Bacteria</taxon>
        <taxon>Bacillati</taxon>
        <taxon>Bacillota</taxon>
        <taxon>Bacilli</taxon>
        <taxon>Lactobacillales</taxon>
        <taxon>Streptococcaceae</taxon>
        <taxon>Streptococcus</taxon>
    </lineage>
</organism>
<proteinExistence type="predicted"/>
<evidence type="ECO:0000313" key="2">
    <source>
        <dbReference type="EMBL" id="NYS95857.1"/>
    </source>
</evidence>
<dbReference type="Pfam" id="PF07929">
    <property type="entry name" value="PRiA4_ORF3"/>
    <property type="match status" value="1"/>
</dbReference>
<gene>
    <name evidence="2" type="ORF">HZY94_01350</name>
</gene>
<evidence type="ECO:0000313" key="3">
    <source>
        <dbReference type="Proteomes" id="UP000589521"/>
    </source>
</evidence>
<dbReference type="InterPro" id="IPR012912">
    <property type="entry name" value="Plasmid_pRiA4b_Orf3-like"/>
</dbReference>
<dbReference type="SUPFAM" id="SSF159941">
    <property type="entry name" value="MM3350-like"/>
    <property type="match status" value="1"/>
</dbReference>
<evidence type="ECO:0000259" key="1">
    <source>
        <dbReference type="Pfam" id="PF07929"/>
    </source>
</evidence>
<comment type="caution">
    <text evidence="2">The sequence shown here is derived from an EMBL/GenBank/DDBJ whole genome shotgun (WGS) entry which is preliminary data.</text>
</comment>
<dbReference type="AlphaFoldDB" id="A0A7Z0M4T4"/>
<sequence>MAKGLYRILQIPKGYTFEELADSILWAFDFDNDHAHAFFMDGVAWSDYAYYASYLNERAGLGASDQVTLEELQIGQEFLFLFDFGDDWQFTCKITDERLVLTKDTYLLVAKGESPSQY</sequence>